<evidence type="ECO:0000256" key="2">
    <source>
        <dbReference type="ARBA" id="ARBA00022553"/>
    </source>
</evidence>
<dbReference type="PROSITE" id="PS50110">
    <property type="entry name" value="RESPONSE_REGULATORY"/>
    <property type="match status" value="1"/>
</dbReference>
<feature type="modified residue" description="4-aspartylphosphate" evidence="4">
    <location>
        <position position="58"/>
    </location>
</feature>
<organism evidence="6 7">
    <name type="scientific">Roseburia zhanii</name>
    <dbReference type="NCBI Taxonomy" id="2763064"/>
    <lineage>
        <taxon>Bacteria</taxon>
        <taxon>Bacillati</taxon>
        <taxon>Bacillota</taxon>
        <taxon>Clostridia</taxon>
        <taxon>Lachnospirales</taxon>
        <taxon>Lachnospiraceae</taxon>
        <taxon>Roseburia</taxon>
    </lineage>
</organism>
<dbReference type="AlphaFoldDB" id="A0A923LNV7"/>
<dbReference type="SMART" id="SM00448">
    <property type="entry name" value="REC"/>
    <property type="match status" value="1"/>
</dbReference>
<evidence type="ECO:0000313" key="7">
    <source>
        <dbReference type="Proteomes" id="UP000606720"/>
    </source>
</evidence>
<sequence>MTRIAICEDDEMERTVLQELVKAWAEANDVEVFVSSFASGEELIWSFSDRRYDILFLDILLEELDGIQTGQQIRSMDAKTDIIYCTAMTDFALDAYEVHAKGYLVKPYDPDKIEAVLAQCIR</sequence>
<name>A0A923LNV7_9FIRM</name>
<accession>A0A923LNV7</accession>
<keyword evidence="7" id="KW-1185">Reference proteome</keyword>
<dbReference type="InterPro" id="IPR050595">
    <property type="entry name" value="Bact_response_regulator"/>
</dbReference>
<dbReference type="EMBL" id="JACOPH010000002">
    <property type="protein sequence ID" value="MBC5713251.1"/>
    <property type="molecule type" value="Genomic_DNA"/>
</dbReference>
<keyword evidence="2 4" id="KW-0597">Phosphoprotein</keyword>
<dbReference type="InterPro" id="IPR001789">
    <property type="entry name" value="Sig_transdc_resp-reg_receiver"/>
</dbReference>
<evidence type="ECO:0000256" key="1">
    <source>
        <dbReference type="ARBA" id="ARBA00018672"/>
    </source>
</evidence>
<feature type="domain" description="Response regulatory" evidence="5">
    <location>
        <begin position="3"/>
        <end position="121"/>
    </location>
</feature>
<reference evidence="6" key="1">
    <citation type="submission" date="2020-08" db="EMBL/GenBank/DDBJ databases">
        <title>Genome public.</title>
        <authorList>
            <person name="Liu C."/>
            <person name="Sun Q."/>
        </authorList>
    </citation>
    <scope>NUCLEOTIDE SEQUENCE</scope>
    <source>
        <strain evidence="6">BX1005</strain>
    </source>
</reference>
<comment type="function">
    <text evidence="3">May play the central regulatory role in sporulation. It may be an element of the effector pathway responsible for the activation of sporulation genes in response to nutritional stress. Spo0A may act in concert with spo0H (a sigma factor) to control the expression of some genes that are critical to the sporulation process.</text>
</comment>
<evidence type="ECO:0000256" key="4">
    <source>
        <dbReference type="PROSITE-ProRule" id="PRU00169"/>
    </source>
</evidence>
<dbReference type="Proteomes" id="UP000606720">
    <property type="component" value="Unassembled WGS sequence"/>
</dbReference>
<protein>
    <recommendedName>
        <fullName evidence="1">Stage 0 sporulation protein A homolog</fullName>
    </recommendedName>
</protein>
<evidence type="ECO:0000313" key="6">
    <source>
        <dbReference type="EMBL" id="MBC5713251.1"/>
    </source>
</evidence>
<dbReference type="SUPFAM" id="SSF52172">
    <property type="entry name" value="CheY-like"/>
    <property type="match status" value="1"/>
</dbReference>
<comment type="caution">
    <text evidence="6">The sequence shown here is derived from an EMBL/GenBank/DDBJ whole genome shotgun (WGS) entry which is preliminary data.</text>
</comment>
<evidence type="ECO:0000256" key="3">
    <source>
        <dbReference type="ARBA" id="ARBA00024867"/>
    </source>
</evidence>
<proteinExistence type="predicted"/>
<gene>
    <name evidence="6" type="ORF">H8S17_03340</name>
</gene>
<dbReference type="InterPro" id="IPR011006">
    <property type="entry name" value="CheY-like_superfamily"/>
</dbReference>
<dbReference type="PANTHER" id="PTHR44591">
    <property type="entry name" value="STRESS RESPONSE REGULATOR PROTEIN 1"/>
    <property type="match status" value="1"/>
</dbReference>
<dbReference type="RefSeq" id="WP_178051272.1">
    <property type="nucleotide sequence ID" value="NZ_JACOPH010000002.1"/>
</dbReference>
<dbReference type="GO" id="GO:0000160">
    <property type="term" value="P:phosphorelay signal transduction system"/>
    <property type="evidence" value="ECO:0007669"/>
    <property type="project" value="InterPro"/>
</dbReference>
<dbReference type="PANTHER" id="PTHR44591:SF3">
    <property type="entry name" value="RESPONSE REGULATORY DOMAIN-CONTAINING PROTEIN"/>
    <property type="match status" value="1"/>
</dbReference>
<dbReference type="Gene3D" id="3.40.50.2300">
    <property type="match status" value="1"/>
</dbReference>
<evidence type="ECO:0000259" key="5">
    <source>
        <dbReference type="PROSITE" id="PS50110"/>
    </source>
</evidence>
<dbReference type="Pfam" id="PF00072">
    <property type="entry name" value="Response_reg"/>
    <property type="match status" value="1"/>
</dbReference>